<dbReference type="Proteomes" id="UP000267223">
    <property type="component" value="Unassembled WGS sequence"/>
</dbReference>
<dbReference type="OrthoDB" id="5432602at2"/>
<evidence type="ECO:0000256" key="1">
    <source>
        <dbReference type="ARBA" id="ARBA00044755"/>
    </source>
</evidence>
<comment type="caution">
    <text evidence="2">The sequence shown here is derived from an EMBL/GenBank/DDBJ whole genome shotgun (WGS) entry which is preliminary data.</text>
</comment>
<keyword evidence="3" id="KW-1185">Reference proteome</keyword>
<proteinExistence type="inferred from homology"/>
<dbReference type="RefSeq" id="WP_123121809.1">
    <property type="nucleotide sequence ID" value="NZ_RJJR01000014.1"/>
</dbReference>
<gene>
    <name evidence="2" type="ORF">EFY79_16370</name>
</gene>
<name>A0A3M9NBC6_9BACT</name>
<dbReference type="EMBL" id="RJJR01000014">
    <property type="protein sequence ID" value="RNI34268.1"/>
    <property type="molecule type" value="Genomic_DNA"/>
</dbReference>
<comment type="similarity">
    <text evidence="1">Belongs to the bactofilin family.</text>
</comment>
<dbReference type="Pfam" id="PF04519">
    <property type="entry name" value="Bactofilin"/>
    <property type="match status" value="1"/>
</dbReference>
<sequence>MFKKSKENQPLEINQQEISTIIGEGYIFTGELRGASVIRIEGTVVGNINVEGGVILGEKGKVEGDIITRSAIIFGTINGNVKTVQLEIKKTGLVNGDISTDSLEIELGAQYNGKLNMRRPQLVESNEAELPAKKAS</sequence>
<organism evidence="2 3">
    <name type="scientific">Hanamia caeni</name>
    <dbReference type="NCBI Taxonomy" id="2294116"/>
    <lineage>
        <taxon>Bacteria</taxon>
        <taxon>Pseudomonadati</taxon>
        <taxon>Bacteroidota</taxon>
        <taxon>Chitinophagia</taxon>
        <taxon>Chitinophagales</taxon>
        <taxon>Chitinophagaceae</taxon>
        <taxon>Hanamia</taxon>
    </lineage>
</organism>
<dbReference type="InterPro" id="IPR007607">
    <property type="entry name" value="BacA/B"/>
</dbReference>
<protein>
    <submittedName>
        <fullName evidence="2">Polymer-forming cytoskeletal protein</fullName>
    </submittedName>
</protein>
<reference evidence="2 3" key="1">
    <citation type="submission" date="2018-11" db="EMBL/GenBank/DDBJ databases">
        <title>Draft genome sequence of Ferruginibacter sp. BO-59.</title>
        <authorList>
            <person name="Im W.T."/>
        </authorList>
    </citation>
    <scope>NUCLEOTIDE SEQUENCE [LARGE SCALE GENOMIC DNA]</scope>
    <source>
        <strain evidence="2 3">BO-59</strain>
    </source>
</reference>
<evidence type="ECO:0000313" key="3">
    <source>
        <dbReference type="Proteomes" id="UP000267223"/>
    </source>
</evidence>
<dbReference type="AlphaFoldDB" id="A0A3M9NBC6"/>
<accession>A0A3M9NBC6</accession>
<dbReference type="PANTHER" id="PTHR35024:SF4">
    <property type="entry name" value="POLYMER-FORMING CYTOSKELETAL PROTEIN"/>
    <property type="match status" value="1"/>
</dbReference>
<dbReference type="PANTHER" id="PTHR35024">
    <property type="entry name" value="HYPOTHETICAL CYTOSOLIC PROTEIN"/>
    <property type="match status" value="1"/>
</dbReference>
<evidence type="ECO:0000313" key="2">
    <source>
        <dbReference type="EMBL" id="RNI34268.1"/>
    </source>
</evidence>